<dbReference type="OrthoDB" id="16824at2759"/>
<dbReference type="RefSeq" id="XP_025381609.1">
    <property type="nucleotide sequence ID" value="XM_025519523.1"/>
</dbReference>
<name>A0A316YYY7_9BASI</name>
<dbReference type="Pfam" id="PF08520">
    <property type="entry name" value="Mitofissin"/>
    <property type="match status" value="1"/>
</dbReference>
<accession>A0A316YYY7</accession>
<dbReference type="InterPro" id="IPR013726">
    <property type="entry name" value="Mitofissin"/>
</dbReference>
<dbReference type="Proteomes" id="UP000245768">
    <property type="component" value="Unassembled WGS sequence"/>
</dbReference>
<keyword evidence="3" id="KW-1185">Reference proteome</keyword>
<organism evidence="2 3">
    <name type="scientific">Acaromyces ingoldii</name>
    <dbReference type="NCBI Taxonomy" id="215250"/>
    <lineage>
        <taxon>Eukaryota</taxon>
        <taxon>Fungi</taxon>
        <taxon>Dikarya</taxon>
        <taxon>Basidiomycota</taxon>
        <taxon>Ustilaginomycotina</taxon>
        <taxon>Exobasidiomycetes</taxon>
        <taxon>Exobasidiales</taxon>
        <taxon>Cryptobasidiaceae</taxon>
        <taxon>Acaromyces</taxon>
    </lineage>
</organism>
<evidence type="ECO:0000313" key="3">
    <source>
        <dbReference type="Proteomes" id="UP000245768"/>
    </source>
</evidence>
<dbReference type="AlphaFoldDB" id="A0A316YYY7"/>
<protein>
    <submittedName>
        <fullName evidence="2">DUF1748-domain-containing protein</fullName>
    </submittedName>
</protein>
<gene>
    <name evidence="2" type="ORF">FA10DRAFT_249171</name>
</gene>
<dbReference type="EMBL" id="KZ819634">
    <property type="protein sequence ID" value="PWN94411.1"/>
    <property type="molecule type" value="Genomic_DNA"/>
</dbReference>
<proteinExistence type="predicted"/>
<evidence type="ECO:0000313" key="2">
    <source>
        <dbReference type="EMBL" id="PWN94411.1"/>
    </source>
</evidence>
<dbReference type="PANTHER" id="PTHR28075">
    <property type="entry name" value="CHROMOSOME 16, WHOLE GENOME SHOTGUN SEQUENCE"/>
    <property type="match status" value="1"/>
</dbReference>
<dbReference type="InParanoid" id="A0A316YYY7"/>
<dbReference type="GO" id="GO:0005737">
    <property type="term" value="C:cytoplasm"/>
    <property type="evidence" value="ECO:0007669"/>
    <property type="project" value="TreeGrafter"/>
</dbReference>
<feature type="region of interest" description="Disordered" evidence="1">
    <location>
        <begin position="88"/>
        <end position="111"/>
    </location>
</feature>
<evidence type="ECO:0000256" key="1">
    <source>
        <dbReference type="SAM" id="MobiDB-lite"/>
    </source>
</evidence>
<reference evidence="2 3" key="1">
    <citation type="journal article" date="2018" name="Mol. Biol. Evol.">
        <title>Broad Genomic Sampling Reveals a Smut Pathogenic Ancestry of the Fungal Clade Ustilaginomycotina.</title>
        <authorList>
            <person name="Kijpornyongpan T."/>
            <person name="Mondo S.J."/>
            <person name="Barry K."/>
            <person name="Sandor L."/>
            <person name="Lee J."/>
            <person name="Lipzen A."/>
            <person name="Pangilinan J."/>
            <person name="LaButti K."/>
            <person name="Hainaut M."/>
            <person name="Henrissat B."/>
            <person name="Grigoriev I.V."/>
            <person name="Spatafora J.W."/>
            <person name="Aime M.C."/>
        </authorList>
    </citation>
    <scope>NUCLEOTIDE SEQUENCE [LARGE SCALE GENOMIC DNA]</scope>
    <source>
        <strain evidence="2 3">MCA 4198</strain>
    </source>
</reference>
<dbReference type="PANTHER" id="PTHR28075:SF3">
    <property type="entry name" value="DUF1748-DOMAIN-CONTAINING PROTEIN"/>
    <property type="match status" value="1"/>
</dbReference>
<dbReference type="GeneID" id="37041439"/>
<sequence length="111" mass="11817">MVLGRVVHYGVDAVLFSTLLAGIKRTSGYTLDVERMGMTEGSTAKSVAEKYMGIGEFVFDSSIAAARASQFFAKGQAEDSRAKASLFETFGTTPPPASEPSRSAANGGWWK</sequence>
<dbReference type="STRING" id="215250.A0A316YYY7"/>